<feature type="transmembrane region" description="Helical" evidence="8">
    <location>
        <begin position="37"/>
        <end position="56"/>
    </location>
</feature>
<keyword evidence="5 8" id="KW-0812">Transmembrane</keyword>
<evidence type="ECO:0000313" key="9">
    <source>
        <dbReference type="EMBL" id="CAB9512246.1"/>
    </source>
</evidence>
<evidence type="ECO:0000256" key="2">
    <source>
        <dbReference type="ARBA" id="ARBA00007647"/>
    </source>
</evidence>
<evidence type="ECO:0000256" key="8">
    <source>
        <dbReference type="SAM" id="Phobius"/>
    </source>
</evidence>
<dbReference type="GO" id="GO:0016020">
    <property type="term" value="C:membrane"/>
    <property type="evidence" value="ECO:0007669"/>
    <property type="project" value="UniProtKB-SubCell"/>
</dbReference>
<proteinExistence type="inferred from homology"/>
<accession>A0A9N8HFI7</accession>
<evidence type="ECO:0000313" key="10">
    <source>
        <dbReference type="Proteomes" id="UP001153069"/>
    </source>
</evidence>
<dbReference type="InterPro" id="IPR008166">
    <property type="entry name" value="Glyco_transf_92"/>
</dbReference>
<dbReference type="Pfam" id="PF01697">
    <property type="entry name" value="Glyco_transf_92"/>
    <property type="match status" value="1"/>
</dbReference>
<dbReference type="Proteomes" id="UP001153069">
    <property type="component" value="Unassembled WGS sequence"/>
</dbReference>
<evidence type="ECO:0000256" key="7">
    <source>
        <dbReference type="ARBA" id="ARBA00023136"/>
    </source>
</evidence>
<name>A0A9N8HFI7_9STRA</name>
<dbReference type="EMBL" id="CAICTM010000525">
    <property type="protein sequence ID" value="CAB9512246.1"/>
    <property type="molecule type" value="Genomic_DNA"/>
</dbReference>
<gene>
    <name evidence="9" type="ORF">SEMRO_526_G160310.1</name>
</gene>
<keyword evidence="6 8" id="KW-1133">Transmembrane helix</keyword>
<organism evidence="9 10">
    <name type="scientific">Seminavis robusta</name>
    <dbReference type="NCBI Taxonomy" id="568900"/>
    <lineage>
        <taxon>Eukaryota</taxon>
        <taxon>Sar</taxon>
        <taxon>Stramenopiles</taxon>
        <taxon>Ochrophyta</taxon>
        <taxon>Bacillariophyta</taxon>
        <taxon>Bacillariophyceae</taxon>
        <taxon>Bacillariophycidae</taxon>
        <taxon>Naviculales</taxon>
        <taxon>Naviculaceae</taxon>
        <taxon>Seminavis</taxon>
    </lineage>
</organism>
<evidence type="ECO:0000256" key="5">
    <source>
        <dbReference type="ARBA" id="ARBA00022692"/>
    </source>
</evidence>
<evidence type="ECO:0000256" key="3">
    <source>
        <dbReference type="ARBA" id="ARBA00022676"/>
    </source>
</evidence>
<dbReference type="PANTHER" id="PTHR21461:SF69">
    <property type="entry name" value="GLYCOSYLTRANSFERASE FAMILY 92 PROTEIN"/>
    <property type="match status" value="1"/>
</dbReference>
<keyword evidence="10" id="KW-1185">Reference proteome</keyword>
<evidence type="ECO:0000256" key="4">
    <source>
        <dbReference type="ARBA" id="ARBA00022679"/>
    </source>
</evidence>
<protein>
    <submittedName>
        <fullName evidence="9">Pfam:DUF23</fullName>
    </submittedName>
</protein>
<dbReference type="PANTHER" id="PTHR21461">
    <property type="entry name" value="GLYCOSYLTRANSFERASE FAMILY 92 PROTEIN"/>
    <property type="match status" value="1"/>
</dbReference>
<dbReference type="AlphaFoldDB" id="A0A9N8HFI7"/>
<sequence length="527" mass="60509">MHIPANDTTLPDHHYQQSHGIKLNKDICSKREQRVRMLDVVTILIILYFIGVSSVAHSTRVFTSGGHAYNEQRFLAVSEEQQQPQQHDALSSSCTDYRSYPWPQDRSGLPYLADVFTTQEGDYVTFIGINRGGCLHKYKTSKQDDFAQHDSHGYRFMCMFNGNIPVISEFVAPSAKAFRYNFVFRCKVPEQVQHQVQPGQATTQLHVDLHALHDLEQPTTEQYKIQQFPSQAISDLPKIPNIPVCHPSTSTTGERGTTQTYNLTAYTRLKSSYLLNHYITFKNETVSSNYRVKEWIAYHQTQGFDHFVIYDNDEQPHGPLESLLQPYIESGLVTYRWFPLKDCISDHPDSRRGMFSPWAQAAASVAALHRMGTRTRFFASMDVDEYLVLYNGQTVSQFMAGVDDKYDGVEFKPTIVEYCNGDEVVDLQASPLASRKCLTEIHRSDVKLIMRPDRMLLFEVHYALLTKTWSKPKMLHVEPPLGFLAHYRGEPPLGEFKRKYPSGKRTFPFEHMENFVATHNTSNPSER</sequence>
<keyword evidence="4" id="KW-0808">Transferase</keyword>
<dbReference type="GO" id="GO:0005737">
    <property type="term" value="C:cytoplasm"/>
    <property type="evidence" value="ECO:0007669"/>
    <property type="project" value="TreeGrafter"/>
</dbReference>
<comment type="subcellular location">
    <subcellularLocation>
        <location evidence="1">Membrane</location>
        <topology evidence="1">Single-pass membrane protein</topology>
    </subcellularLocation>
</comment>
<comment type="similarity">
    <text evidence="2">Belongs to the glycosyltransferase 92 family.</text>
</comment>
<evidence type="ECO:0000256" key="6">
    <source>
        <dbReference type="ARBA" id="ARBA00022989"/>
    </source>
</evidence>
<comment type="caution">
    <text evidence="9">The sequence shown here is derived from an EMBL/GenBank/DDBJ whole genome shotgun (WGS) entry which is preliminary data.</text>
</comment>
<keyword evidence="3" id="KW-0328">Glycosyltransferase</keyword>
<reference evidence="9" key="1">
    <citation type="submission" date="2020-06" db="EMBL/GenBank/DDBJ databases">
        <authorList>
            <consortium name="Plant Systems Biology data submission"/>
        </authorList>
    </citation>
    <scope>NUCLEOTIDE SEQUENCE</scope>
    <source>
        <strain evidence="9">D6</strain>
    </source>
</reference>
<keyword evidence="7 8" id="KW-0472">Membrane</keyword>
<dbReference type="GO" id="GO:0016757">
    <property type="term" value="F:glycosyltransferase activity"/>
    <property type="evidence" value="ECO:0007669"/>
    <property type="project" value="UniProtKB-KW"/>
</dbReference>
<dbReference type="OrthoDB" id="2526284at2759"/>
<evidence type="ECO:0000256" key="1">
    <source>
        <dbReference type="ARBA" id="ARBA00004167"/>
    </source>
</evidence>